<evidence type="ECO:0000256" key="1">
    <source>
        <dbReference type="ARBA" id="ARBA00011975"/>
    </source>
</evidence>
<gene>
    <name evidence="8" type="primary">LOC113216792</name>
</gene>
<dbReference type="PROSITE" id="PS51679">
    <property type="entry name" value="SAM_MT_C5"/>
    <property type="match status" value="1"/>
</dbReference>
<evidence type="ECO:0000256" key="5">
    <source>
        <dbReference type="PROSITE-ProRule" id="PRU01016"/>
    </source>
</evidence>
<evidence type="ECO:0000313" key="7">
    <source>
        <dbReference type="Proteomes" id="UP000504606"/>
    </source>
</evidence>
<dbReference type="GO" id="GO:0032259">
    <property type="term" value="P:methylation"/>
    <property type="evidence" value="ECO:0007669"/>
    <property type="project" value="UniProtKB-KW"/>
</dbReference>
<evidence type="ECO:0000256" key="2">
    <source>
        <dbReference type="ARBA" id="ARBA00022603"/>
    </source>
</evidence>
<dbReference type="PANTHER" id="PTHR23068:SF25">
    <property type="entry name" value="DNA (CYTOSINE-5)-METHYLTRANSFERASE DRM2"/>
    <property type="match status" value="1"/>
</dbReference>
<name>A0A6J1TGJ7_FRAOC</name>
<organism evidence="7 8">
    <name type="scientific">Frankliniella occidentalis</name>
    <name type="common">Western flower thrips</name>
    <name type="synonym">Euthrips occidentalis</name>
    <dbReference type="NCBI Taxonomy" id="133901"/>
    <lineage>
        <taxon>Eukaryota</taxon>
        <taxon>Metazoa</taxon>
        <taxon>Ecdysozoa</taxon>
        <taxon>Arthropoda</taxon>
        <taxon>Hexapoda</taxon>
        <taxon>Insecta</taxon>
        <taxon>Pterygota</taxon>
        <taxon>Neoptera</taxon>
        <taxon>Paraneoptera</taxon>
        <taxon>Thysanoptera</taxon>
        <taxon>Terebrantia</taxon>
        <taxon>Thripoidea</taxon>
        <taxon>Thripidae</taxon>
        <taxon>Frankliniella</taxon>
    </lineage>
</organism>
<dbReference type="PANTHER" id="PTHR23068">
    <property type="entry name" value="DNA CYTOSINE-5- -METHYLTRANSFERASE 3-RELATED"/>
    <property type="match status" value="1"/>
</dbReference>
<dbReference type="GO" id="GO:0003886">
    <property type="term" value="F:DNA (cytosine-5-)-methyltransferase activity"/>
    <property type="evidence" value="ECO:0007669"/>
    <property type="project" value="UniProtKB-EC"/>
</dbReference>
<keyword evidence="7" id="KW-1185">Reference proteome</keyword>
<dbReference type="InterPro" id="IPR029063">
    <property type="entry name" value="SAM-dependent_MTases_sf"/>
</dbReference>
<keyword evidence="3 5" id="KW-0808">Transferase</keyword>
<evidence type="ECO:0000256" key="3">
    <source>
        <dbReference type="ARBA" id="ARBA00022679"/>
    </source>
</evidence>
<dbReference type="InterPro" id="IPR001525">
    <property type="entry name" value="C5_MeTfrase"/>
</dbReference>
<dbReference type="Pfam" id="PF00145">
    <property type="entry name" value="DNA_methylase"/>
    <property type="match status" value="1"/>
</dbReference>
<dbReference type="AlphaFoldDB" id="A0A6J1TGJ7"/>
<evidence type="ECO:0000256" key="6">
    <source>
        <dbReference type="SAM" id="MobiDB-lite"/>
    </source>
</evidence>
<reference evidence="8" key="1">
    <citation type="submission" date="2025-08" db="UniProtKB">
        <authorList>
            <consortium name="RefSeq"/>
        </authorList>
    </citation>
    <scope>IDENTIFICATION</scope>
    <source>
        <tissue evidence="8">Whole organism</tissue>
    </source>
</reference>
<proteinExistence type="inferred from homology"/>
<dbReference type="GeneID" id="113216792"/>
<comment type="similarity">
    <text evidence="5">Belongs to the class I-like SAM-binding methyltransferase superfamily. C5-methyltransferase family.</text>
</comment>
<protein>
    <recommendedName>
        <fullName evidence="1">DNA (cytosine-5-)-methyltransferase</fullName>
        <ecNumber evidence="1">2.1.1.37</ecNumber>
    </recommendedName>
</protein>
<keyword evidence="2 5" id="KW-0489">Methyltransferase</keyword>
<sequence length="357" mass="40029">MGRKGVRKMLNAPPKRHRHYGPTKILRVRKAAVEVMDESENDASSSSDFHGFDVPPDPRHPIINDRDLPKARVLSMFDGIGAGRVVLRRLNIAVEKYWSLEIDENCIRVLRENHSDITHLGSVTDFQHGSVANAGRIDILLGGSPCGEISLANPFGKGLDDPTGQSYLFYDYVRVRNQLKAAADAKGQRFFWLFENTSHLKKEVQATMSKELGCEPFQVCASRFSATKRKRLFWSNIPVIYDSLEPQGRKISLQEYLGLVRVAQVPLAKTITTNRAGQKSSSGKLPVTYEGKEEYLFARDIELLLGFPAGYTDYGGMSNSTRTALLGRSWSVDVVMAILSPLKDFFRREHQGRGLQL</sequence>
<dbReference type="KEGG" id="foc:113216792"/>
<dbReference type="InterPro" id="IPR018117">
    <property type="entry name" value="C5_DNA_meth_AS"/>
</dbReference>
<feature type="active site" evidence="5">
    <location>
        <position position="146"/>
    </location>
</feature>
<feature type="region of interest" description="Disordered" evidence="6">
    <location>
        <begin position="38"/>
        <end position="64"/>
    </location>
</feature>
<accession>A0A6J1TGJ7</accession>
<dbReference type="PROSITE" id="PS00094">
    <property type="entry name" value="C5_MTASE_1"/>
    <property type="match status" value="1"/>
</dbReference>
<dbReference type="OrthoDB" id="641149at2759"/>
<dbReference type="Gene3D" id="3.40.50.150">
    <property type="entry name" value="Vaccinia Virus protein VP39"/>
    <property type="match status" value="1"/>
</dbReference>
<dbReference type="EC" id="2.1.1.37" evidence="1"/>
<dbReference type="Proteomes" id="UP000504606">
    <property type="component" value="Unplaced"/>
</dbReference>
<evidence type="ECO:0000313" key="8">
    <source>
        <dbReference type="RefSeq" id="XP_026292403.2"/>
    </source>
</evidence>
<dbReference type="SUPFAM" id="SSF53335">
    <property type="entry name" value="S-adenosyl-L-methionine-dependent methyltransferases"/>
    <property type="match status" value="1"/>
</dbReference>
<evidence type="ECO:0000256" key="4">
    <source>
        <dbReference type="ARBA" id="ARBA00022691"/>
    </source>
</evidence>
<keyword evidence="4 5" id="KW-0949">S-adenosyl-L-methionine</keyword>
<dbReference type="GO" id="GO:0005634">
    <property type="term" value="C:nucleus"/>
    <property type="evidence" value="ECO:0007669"/>
    <property type="project" value="TreeGrafter"/>
</dbReference>
<dbReference type="InterPro" id="IPR050390">
    <property type="entry name" value="C5-Methyltransferase"/>
</dbReference>
<dbReference type="RefSeq" id="XP_026292403.2">
    <property type="nucleotide sequence ID" value="XM_026436618.2"/>
</dbReference>